<gene>
    <name evidence="1" type="ORF">A9308_04345</name>
</gene>
<dbReference type="Proteomes" id="UP000092508">
    <property type="component" value="Unassembled WGS sequence"/>
</dbReference>
<name>A0A1B8QDU0_9GAMM</name>
<sequence length="60" mass="7090">MHGKKSVIKLQPSAYSLSIFVLTNQHFLWEIFAFCRVLRENIPFLTFLTYLSQVVIWLSD</sequence>
<protein>
    <submittedName>
        <fullName evidence="1">Uncharacterized protein</fullName>
    </submittedName>
</protein>
<accession>A0A1B8QDU0</accession>
<proteinExistence type="predicted"/>
<dbReference type="STRING" id="34059.A9308_04345"/>
<reference evidence="1 2" key="1">
    <citation type="submission" date="2016-06" db="EMBL/GenBank/DDBJ databases">
        <title>Draft genome of Moraxella atlantae CCUG 66109.</title>
        <authorList>
            <person name="Salva-Serra F."/>
            <person name="Engstrom-Jakobsson H."/>
            <person name="Thorell K."/>
            <person name="Gonzales-Siles L."/>
            <person name="Karlsson R."/>
            <person name="Boulund F."/>
            <person name="Engstrand L."/>
            <person name="Kristiansson E."/>
            <person name="Moore E."/>
        </authorList>
    </citation>
    <scope>NUCLEOTIDE SEQUENCE [LARGE SCALE GENOMIC DNA]</scope>
    <source>
        <strain evidence="1 2">CCUG 66109</strain>
    </source>
</reference>
<organism evidence="1 2">
    <name type="scientific">Faucicola atlantae</name>
    <dbReference type="NCBI Taxonomy" id="34059"/>
    <lineage>
        <taxon>Bacteria</taxon>
        <taxon>Pseudomonadati</taxon>
        <taxon>Pseudomonadota</taxon>
        <taxon>Gammaproteobacteria</taxon>
        <taxon>Moraxellales</taxon>
        <taxon>Moraxellaceae</taxon>
        <taxon>Faucicola</taxon>
    </lineage>
</organism>
<comment type="caution">
    <text evidence="1">The sequence shown here is derived from an EMBL/GenBank/DDBJ whole genome shotgun (WGS) entry which is preliminary data.</text>
</comment>
<evidence type="ECO:0000313" key="2">
    <source>
        <dbReference type="Proteomes" id="UP000092508"/>
    </source>
</evidence>
<dbReference type="EMBL" id="LZMZ01000009">
    <property type="protein sequence ID" value="OBX79864.1"/>
    <property type="molecule type" value="Genomic_DNA"/>
</dbReference>
<dbReference type="AlphaFoldDB" id="A0A1B8QDU0"/>
<evidence type="ECO:0000313" key="1">
    <source>
        <dbReference type="EMBL" id="OBX79864.1"/>
    </source>
</evidence>